<dbReference type="GO" id="GO:0032259">
    <property type="term" value="P:methylation"/>
    <property type="evidence" value="ECO:0007669"/>
    <property type="project" value="UniProtKB-KW"/>
</dbReference>
<protein>
    <submittedName>
        <fullName evidence="3">SAM-dependent methyltransferase</fullName>
    </submittedName>
</protein>
<feature type="domain" description="C-methyltransferase" evidence="2">
    <location>
        <begin position="245"/>
        <end position="403"/>
    </location>
</feature>
<evidence type="ECO:0000259" key="2">
    <source>
        <dbReference type="Pfam" id="PF08484"/>
    </source>
</evidence>
<feature type="domain" description="Methyltransferase putative zinc binding" evidence="1">
    <location>
        <begin position="3"/>
        <end position="64"/>
    </location>
</feature>
<name>A0A0C1Y2U8_9BURK</name>
<evidence type="ECO:0000259" key="1">
    <source>
        <dbReference type="Pfam" id="PF08421"/>
    </source>
</evidence>
<dbReference type="Gene3D" id="3.40.50.720">
    <property type="entry name" value="NAD(P)-binding Rossmann-like Domain"/>
    <property type="match status" value="1"/>
</dbReference>
<dbReference type="Gene3D" id="6.20.50.110">
    <property type="entry name" value="Methyltransferase, zinc-binding domain"/>
    <property type="match status" value="1"/>
</dbReference>
<dbReference type="Pfam" id="PF08421">
    <property type="entry name" value="Methyltransf_13"/>
    <property type="match status" value="1"/>
</dbReference>
<keyword evidence="3" id="KW-0808">Transferase</keyword>
<dbReference type="OrthoDB" id="9815644at2"/>
<dbReference type="Gene3D" id="3.40.50.150">
    <property type="entry name" value="Vaccinia Virus protein VP39"/>
    <property type="match status" value="1"/>
</dbReference>
<dbReference type="Pfam" id="PF13489">
    <property type="entry name" value="Methyltransf_23"/>
    <property type="match status" value="1"/>
</dbReference>
<proteinExistence type="predicted"/>
<accession>A0A0C1Y2U8</accession>
<gene>
    <name evidence="3" type="ORF">TSA66_12170</name>
</gene>
<dbReference type="AlphaFoldDB" id="A0A0C1Y2U8"/>
<reference evidence="3" key="1">
    <citation type="submission" date="2014-12" db="EMBL/GenBank/DDBJ databases">
        <title>Denitrispirillum autotrophicum gen. nov., sp. nov., Denitrifying, Facultatively Autotrophic Bacteria Isolated from Rice Paddy Soil.</title>
        <authorList>
            <person name="Ishii S."/>
            <person name="Ashida N."/>
            <person name="Ohno H."/>
            <person name="Otsuka S."/>
            <person name="Yokota A."/>
            <person name="Senoo K."/>
        </authorList>
    </citation>
    <scope>NUCLEOTIDE SEQUENCE [LARGE SCALE GENOMIC DNA]</scope>
    <source>
        <strain evidence="3">TSA66</strain>
    </source>
</reference>
<dbReference type="Proteomes" id="UP000031572">
    <property type="component" value="Unassembled WGS sequence"/>
</dbReference>
<dbReference type="InterPro" id="IPR013630">
    <property type="entry name" value="Methyltransf_Zn-bd_dom_put"/>
</dbReference>
<sequence>MKCRHCGEQLLLSFLDLGAAPPSNAYLTRKALHTPELWFPLRILVCEQCWLVQTEDFARADALFDAEYAYFSSFSTTWLDHASRYVDTMINRYALGPHSKVVEVAANDGYLLQFVQTRSIPCLGVEPTASTATAARKKGVMVVESFFSDSLASELAADGHSADLIVANNVLAHVPDINDFVSGFTTLLKPQGVATFEFPHLLRMVQENQFDTAYHEHYSYLSLIAVERIFFSNGLKIFDVEKLSTHGGSLRVFAQRADTGSQPRSVRVDESLEEEKAAGMTTTGFYTGLQIKAEQVKNDLVAYLIEAKRQGLKVAAYGAAAKGNTLINFSGVRPDLLPYVVDRNPAKQGKFMPGSRIPIMDETHLKTDRPDRVLVLPWNLRDEVTAQLNYIREWDGKFVTAIPKLEIQ</sequence>
<dbReference type="EMBL" id="JWJG01000028">
    <property type="protein sequence ID" value="KIF81398.1"/>
    <property type="molecule type" value="Genomic_DNA"/>
</dbReference>
<dbReference type="Pfam" id="PF08484">
    <property type="entry name" value="Methyltransf_14"/>
    <property type="match status" value="1"/>
</dbReference>
<dbReference type="RefSeq" id="WP_040040226.1">
    <property type="nucleotide sequence ID" value="NZ_JWJG01000028.1"/>
</dbReference>
<dbReference type="SUPFAM" id="SSF53335">
    <property type="entry name" value="S-adenosyl-L-methionine-dependent methyltransferases"/>
    <property type="match status" value="1"/>
</dbReference>
<organism evidence="3 4">
    <name type="scientific">Noviherbaspirillum autotrophicum</name>
    <dbReference type="NCBI Taxonomy" id="709839"/>
    <lineage>
        <taxon>Bacteria</taxon>
        <taxon>Pseudomonadati</taxon>
        <taxon>Pseudomonadota</taxon>
        <taxon>Betaproteobacteria</taxon>
        <taxon>Burkholderiales</taxon>
        <taxon>Oxalobacteraceae</taxon>
        <taxon>Noviherbaspirillum</taxon>
    </lineage>
</organism>
<evidence type="ECO:0000313" key="4">
    <source>
        <dbReference type="Proteomes" id="UP000031572"/>
    </source>
</evidence>
<dbReference type="InterPro" id="IPR038576">
    <property type="entry name" value="Methyltransf_Zn-bd_dom_put_sf"/>
</dbReference>
<comment type="caution">
    <text evidence="3">The sequence shown here is derived from an EMBL/GenBank/DDBJ whole genome shotgun (WGS) entry which is preliminary data.</text>
</comment>
<evidence type="ECO:0000313" key="3">
    <source>
        <dbReference type="EMBL" id="KIF81398.1"/>
    </source>
</evidence>
<keyword evidence="3" id="KW-0489">Methyltransferase</keyword>
<dbReference type="InterPro" id="IPR029063">
    <property type="entry name" value="SAM-dependent_MTases_sf"/>
</dbReference>
<keyword evidence="4" id="KW-1185">Reference proteome</keyword>
<dbReference type="PANTHER" id="PTHR43861:SF5">
    <property type="entry name" value="BLL5978 PROTEIN"/>
    <property type="match status" value="1"/>
</dbReference>
<dbReference type="PANTHER" id="PTHR43861">
    <property type="entry name" value="TRANS-ACONITATE 2-METHYLTRANSFERASE-RELATED"/>
    <property type="match status" value="1"/>
</dbReference>
<dbReference type="STRING" id="709839.TSA66_12170"/>
<dbReference type="InterPro" id="IPR013691">
    <property type="entry name" value="MeTrfase_14"/>
</dbReference>
<dbReference type="GO" id="GO:0008168">
    <property type="term" value="F:methyltransferase activity"/>
    <property type="evidence" value="ECO:0007669"/>
    <property type="project" value="UniProtKB-KW"/>
</dbReference>